<proteinExistence type="predicted"/>
<evidence type="ECO:0000313" key="2">
    <source>
        <dbReference type="EMBL" id="OAG21450.1"/>
    </source>
</evidence>
<sequence>MKKQEPQGSVAVGRANPACWRSLQHSMTKQFKIEMSVTMPLLVDLACTLVFLFRELTMVKNKKKTSAFRVVIVPARWDVAWLSLAGIAFRPPFVMILNAWSYLDASTRTSLGGYRWWWGCLPKRRWE</sequence>
<dbReference type="RefSeq" id="XP_018386871.1">
    <property type="nucleotide sequence ID" value="XM_018533250.1"/>
</dbReference>
<feature type="transmembrane region" description="Helical" evidence="1">
    <location>
        <begin position="35"/>
        <end position="53"/>
    </location>
</feature>
<evidence type="ECO:0000256" key="1">
    <source>
        <dbReference type="SAM" id="Phobius"/>
    </source>
</evidence>
<organism evidence="2 3">
    <name type="scientific">Alternaria alternata</name>
    <name type="common">Alternaria rot fungus</name>
    <name type="synonym">Torula alternata</name>
    <dbReference type="NCBI Taxonomy" id="5599"/>
    <lineage>
        <taxon>Eukaryota</taxon>
        <taxon>Fungi</taxon>
        <taxon>Dikarya</taxon>
        <taxon>Ascomycota</taxon>
        <taxon>Pezizomycotina</taxon>
        <taxon>Dothideomycetes</taxon>
        <taxon>Pleosporomycetidae</taxon>
        <taxon>Pleosporales</taxon>
        <taxon>Pleosporineae</taxon>
        <taxon>Pleosporaceae</taxon>
        <taxon>Alternaria</taxon>
        <taxon>Alternaria sect. Alternaria</taxon>
        <taxon>Alternaria alternata complex</taxon>
    </lineage>
</organism>
<keyword evidence="1" id="KW-1133">Transmembrane helix</keyword>
<name>A0A177DQF4_ALTAL</name>
<reference evidence="2 3" key="1">
    <citation type="submission" date="2016-05" db="EMBL/GenBank/DDBJ databases">
        <title>Comparative analysis of secretome profiles of manganese(II)-oxidizing ascomycete fungi.</title>
        <authorList>
            <consortium name="DOE Joint Genome Institute"/>
            <person name="Zeiner C.A."/>
            <person name="Purvine S.O."/>
            <person name="Zink E.M."/>
            <person name="Wu S."/>
            <person name="Pasa-Tolic L."/>
            <person name="Chaput D.L."/>
            <person name="Haridas S."/>
            <person name="Grigoriev I.V."/>
            <person name="Santelli C.M."/>
            <person name="Hansel C.M."/>
        </authorList>
    </citation>
    <scope>NUCLEOTIDE SEQUENCE [LARGE SCALE GENOMIC DNA]</scope>
    <source>
        <strain evidence="2 3">SRC1lrK2f</strain>
    </source>
</reference>
<keyword evidence="1" id="KW-0812">Transmembrane</keyword>
<keyword evidence="1" id="KW-0472">Membrane</keyword>
<dbReference type="GeneID" id="29118844"/>
<dbReference type="EMBL" id="KV441476">
    <property type="protein sequence ID" value="OAG21450.1"/>
    <property type="molecule type" value="Genomic_DNA"/>
</dbReference>
<evidence type="ECO:0000313" key="3">
    <source>
        <dbReference type="Proteomes" id="UP000077248"/>
    </source>
</evidence>
<dbReference type="VEuPathDB" id="FungiDB:CC77DRAFT_801585"/>
<accession>A0A177DQF4</accession>
<gene>
    <name evidence="2" type="ORF">CC77DRAFT_801585</name>
</gene>
<protein>
    <submittedName>
        <fullName evidence="2">Uncharacterized protein</fullName>
    </submittedName>
</protein>
<dbReference type="AlphaFoldDB" id="A0A177DQF4"/>
<dbReference type="Proteomes" id="UP000077248">
    <property type="component" value="Unassembled WGS sequence"/>
</dbReference>
<dbReference type="KEGG" id="aalt:CC77DRAFT_801585"/>
<keyword evidence="3" id="KW-1185">Reference proteome</keyword>